<accession>A3JZU5</accession>
<reference evidence="1 2" key="1">
    <citation type="submission" date="2006-06" db="EMBL/GenBank/DDBJ databases">
        <authorList>
            <person name="Moran M.A."/>
            <person name="Ferriera S."/>
            <person name="Johnson J."/>
            <person name="Kravitz S."/>
            <person name="Beeson K."/>
            <person name="Sutton G."/>
            <person name="Rogers Y.-H."/>
            <person name="Friedman R."/>
            <person name="Frazier M."/>
            <person name="Venter J.C."/>
        </authorList>
    </citation>
    <scope>NUCLEOTIDE SEQUENCE [LARGE SCALE GENOMIC DNA]</scope>
    <source>
        <strain evidence="1 2">E-37</strain>
    </source>
</reference>
<protein>
    <submittedName>
        <fullName evidence="1">Uncharacterized protein</fullName>
    </submittedName>
</protein>
<gene>
    <name evidence="1" type="ORF">SSE37_09318</name>
</gene>
<dbReference type="Proteomes" id="UP000005713">
    <property type="component" value="Unassembled WGS sequence"/>
</dbReference>
<sequence>MSVIGTNAIAIAITVVATGALVVGAQFIPPLTQPDAATFPEFQQYRPLDHDTPFIEARDAKGKRRLVDPGAYCRETLSGVDCACFAGKAHQVLANRNPRVSGWHYADDWELAVGQARDACT</sequence>
<proteinExistence type="predicted"/>
<dbReference type="RefSeq" id="WP_005856379.1">
    <property type="nucleotide sequence ID" value="NZ_AAYA01000002.1"/>
</dbReference>
<dbReference type="OrthoDB" id="7875688at2"/>
<keyword evidence="2" id="KW-1185">Reference proteome</keyword>
<organism evidence="1 2">
    <name type="scientific">Sagittula stellata (strain ATCC 700073 / DSM 11524 / E-37)</name>
    <dbReference type="NCBI Taxonomy" id="388399"/>
    <lineage>
        <taxon>Bacteria</taxon>
        <taxon>Pseudomonadati</taxon>
        <taxon>Pseudomonadota</taxon>
        <taxon>Alphaproteobacteria</taxon>
        <taxon>Rhodobacterales</taxon>
        <taxon>Roseobacteraceae</taxon>
        <taxon>Sagittula</taxon>
    </lineage>
</organism>
<comment type="caution">
    <text evidence="1">The sequence shown here is derived from an EMBL/GenBank/DDBJ whole genome shotgun (WGS) entry which is preliminary data.</text>
</comment>
<name>A3JZU5_SAGS3</name>
<dbReference type="EMBL" id="AAYA01000002">
    <property type="protein sequence ID" value="EBA09998.1"/>
    <property type="molecule type" value="Genomic_DNA"/>
</dbReference>
<evidence type="ECO:0000313" key="2">
    <source>
        <dbReference type="Proteomes" id="UP000005713"/>
    </source>
</evidence>
<evidence type="ECO:0000313" key="1">
    <source>
        <dbReference type="EMBL" id="EBA09998.1"/>
    </source>
</evidence>
<dbReference type="AlphaFoldDB" id="A3JZU5"/>